<dbReference type="AlphaFoldDB" id="X8EEL9"/>
<name>X8EEL9_MYCXE</name>
<dbReference type="PATRIC" id="fig|1299334.3.peg.172"/>
<accession>X8EEL9</accession>
<organism evidence="2">
    <name type="scientific">Mycobacterium xenopi 4042</name>
    <dbReference type="NCBI Taxonomy" id="1299334"/>
    <lineage>
        <taxon>Bacteria</taxon>
        <taxon>Bacillati</taxon>
        <taxon>Actinomycetota</taxon>
        <taxon>Actinomycetes</taxon>
        <taxon>Mycobacteriales</taxon>
        <taxon>Mycobacteriaceae</taxon>
        <taxon>Mycobacterium</taxon>
    </lineage>
</organism>
<feature type="region of interest" description="Disordered" evidence="1">
    <location>
        <begin position="1"/>
        <end position="88"/>
    </location>
</feature>
<comment type="caution">
    <text evidence="2">The sequence shown here is derived from an EMBL/GenBank/DDBJ whole genome shotgun (WGS) entry which is preliminary data.</text>
</comment>
<reference evidence="2" key="1">
    <citation type="submission" date="2014-01" db="EMBL/GenBank/DDBJ databases">
        <authorList>
            <person name="Brown-Elliot B."/>
            <person name="Wallace R."/>
            <person name="Lenaerts A."/>
            <person name="Ordway D."/>
            <person name="DeGroote M.A."/>
            <person name="Parker T."/>
            <person name="Sizemore C."/>
            <person name="Tallon L.J."/>
            <person name="Sadzewicz L.K."/>
            <person name="Sengamalay N."/>
            <person name="Fraser C.M."/>
            <person name="Hine E."/>
            <person name="Shefchek K.A."/>
            <person name="Das S.P."/>
            <person name="Tettelin H."/>
        </authorList>
    </citation>
    <scope>NUCLEOTIDE SEQUENCE [LARGE SCALE GENOMIC DNA]</scope>
    <source>
        <strain evidence="2">4042</strain>
    </source>
</reference>
<gene>
    <name evidence="2" type="ORF">I553_2931</name>
</gene>
<sequence>MHARSRREAGARSAGGRPARRWRRWGDGGGSTLASGALQGSAAAGGAGPVATMSPTASADTADTDTIRGTGDTSHLSVGQNIPHRRQRATDVTIVIKEVFVISGVPTGTDL</sequence>
<feature type="compositionally biased region" description="Low complexity" evidence="1">
    <location>
        <begin position="51"/>
        <end position="61"/>
    </location>
</feature>
<feature type="compositionally biased region" description="Polar residues" evidence="1">
    <location>
        <begin position="71"/>
        <end position="80"/>
    </location>
</feature>
<proteinExistence type="predicted"/>
<evidence type="ECO:0000256" key="1">
    <source>
        <dbReference type="SAM" id="MobiDB-lite"/>
    </source>
</evidence>
<feature type="compositionally biased region" description="Basic and acidic residues" evidence="1">
    <location>
        <begin position="1"/>
        <end position="10"/>
    </location>
</feature>
<evidence type="ECO:0000313" key="2">
    <source>
        <dbReference type="EMBL" id="EUA78641.1"/>
    </source>
</evidence>
<protein>
    <submittedName>
        <fullName evidence="2">Uncharacterized protein</fullName>
    </submittedName>
</protein>
<feature type="compositionally biased region" description="Low complexity" evidence="1">
    <location>
        <begin position="32"/>
        <end position="42"/>
    </location>
</feature>
<dbReference type="EMBL" id="JAOB01000004">
    <property type="protein sequence ID" value="EUA78641.1"/>
    <property type="molecule type" value="Genomic_DNA"/>
</dbReference>